<accession>A0A2G9YSX3</accession>
<evidence type="ECO:0008006" key="4">
    <source>
        <dbReference type="Google" id="ProtNLM"/>
    </source>
</evidence>
<sequence>MQVFEFHFNPPSTGSGQAKDLVFDSFCYEPENIYEKRVGSLYMLGLLKNVLPQNVRFLERLAKIIKEKYYSSTLIKPEKSLKNSLKEANEFLENISRRGDVSWLGNLSFGAIAIKNFELNFTKVGDLKFFLIRKGQVVDIDQRLKLEEIEPYPLKIFGNIVSGKLAENDVILALTKEALDTFRSQNLIQEIAKTAPLDEKKIKEMLNRKHDVLSKISGVCLLISLVDEYHPPAAKEVISSKPKEFSLKEIFIPALNCLLRLKSKIKKPELKKPQIKKPKIKIPKLSLPSFPSLPRIPRLHIPRAKPQLEKKLVLVFALLICLALGSLIAQSEERQRIEKYRETLIEIKEKIDKAESLLILKGIKTEAAREANALLKDGWNEIAPLSKISSTLPQDLSNEISALKKIVTENLYQLNQLVIVEEPELFFEFNQRGFVPQKMVASHNALYFFNTFAENLFLLTKDGAGQVIQINKKFNGAATLSDSVVFFEKPDQLTVLKDGQLNFSSLQLLTDFNYDYFSSYKSNLYIFDRKRGEIIKYPYWEEFQWSSPQFWLAPKTKKAINAKSMAVDGSIWFLNSDNSVTKYSGGWPKDTLTIELFPSPKNFSKIVTAATLPYLYLLEPDQSRIVILDKSGRIFKQFQSKSFDNLLDFAVSEDGNTIYLLCGLKVFTLTLL</sequence>
<dbReference type="EMBL" id="PCRN01000056">
    <property type="protein sequence ID" value="PIP22299.1"/>
    <property type="molecule type" value="Genomic_DNA"/>
</dbReference>
<comment type="caution">
    <text evidence="2">The sequence shown here is derived from an EMBL/GenBank/DDBJ whole genome shotgun (WGS) entry which is preliminary data.</text>
</comment>
<proteinExistence type="predicted"/>
<evidence type="ECO:0000256" key="1">
    <source>
        <dbReference type="SAM" id="Coils"/>
    </source>
</evidence>
<organism evidence="2 3">
    <name type="scientific">Candidatus Nealsonbacteria bacterium CG23_combo_of_CG06-09_8_20_14_all_39_25</name>
    <dbReference type="NCBI Taxonomy" id="1974723"/>
    <lineage>
        <taxon>Bacteria</taxon>
        <taxon>Candidatus Nealsoniibacteriota</taxon>
    </lineage>
</organism>
<reference evidence="2 3" key="1">
    <citation type="submission" date="2017-09" db="EMBL/GenBank/DDBJ databases">
        <title>Depth-based differentiation of microbial function through sediment-hosted aquifers and enrichment of novel symbionts in the deep terrestrial subsurface.</title>
        <authorList>
            <person name="Probst A.J."/>
            <person name="Ladd B."/>
            <person name="Jarett J.K."/>
            <person name="Geller-Mcgrath D.E."/>
            <person name="Sieber C.M."/>
            <person name="Emerson J.B."/>
            <person name="Anantharaman K."/>
            <person name="Thomas B.C."/>
            <person name="Malmstrom R."/>
            <person name="Stieglmeier M."/>
            <person name="Klingl A."/>
            <person name="Woyke T."/>
            <person name="Ryan C.M."/>
            <person name="Banfield J.F."/>
        </authorList>
    </citation>
    <scope>NUCLEOTIDE SEQUENCE [LARGE SCALE GENOMIC DNA]</scope>
    <source>
        <strain evidence="2">CG23_combo_of_CG06-09_8_20_14_all_39_25</strain>
    </source>
</reference>
<gene>
    <name evidence="2" type="ORF">COX38_01415</name>
</gene>
<protein>
    <recommendedName>
        <fullName evidence="4">PPM-type phosphatase domain-containing protein</fullName>
    </recommendedName>
</protein>
<keyword evidence="1" id="KW-0175">Coiled coil</keyword>
<dbReference type="SUPFAM" id="SSF63829">
    <property type="entry name" value="Calcium-dependent phosphotriesterase"/>
    <property type="match status" value="1"/>
</dbReference>
<evidence type="ECO:0000313" key="3">
    <source>
        <dbReference type="Proteomes" id="UP000229054"/>
    </source>
</evidence>
<dbReference type="AlphaFoldDB" id="A0A2G9YSX3"/>
<name>A0A2G9YSX3_9BACT</name>
<feature type="coiled-coil region" evidence="1">
    <location>
        <begin position="330"/>
        <end position="357"/>
    </location>
</feature>
<dbReference type="Proteomes" id="UP000229054">
    <property type="component" value="Unassembled WGS sequence"/>
</dbReference>
<evidence type="ECO:0000313" key="2">
    <source>
        <dbReference type="EMBL" id="PIP22299.1"/>
    </source>
</evidence>